<keyword evidence="3" id="KW-0813">Transport</keyword>
<evidence type="ECO:0000313" key="11">
    <source>
        <dbReference type="Proteomes" id="UP000503011"/>
    </source>
</evidence>
<dbReference type="PANTHER" id="PTHR43568:SF1">
    <property type="entry name" value="P PROTEIN"/>
    <property type="match status" value="1"/>
</dbReference>
<keyword evidence="6 8" id="KW-1133">Transmembrane helix</keyword>
<keyword evidence="7 8" id="KW-0472">Membrane</keyword>
<evidence type="ECO:0000256" key="5">
    <source>
        <dbReference type="ARBA" id="ARBA00022692"/>
    </source>
</evidence>
<dbReference type="GO" id="GO:0015105">
    <property type="term" value="F:arsenite transmembrane transporter activity"/>
    <property type="evidence" value="ECO:0007669"/>
    <property type="project" value="InterPro"/>
</dbReference>
<feature type="transmembrane region" description="Helical" evidence="8">
    <location>
        <begin position="96"/>
        <end position="114"/>
    </location>
</feature>
<feature type="transmembrane region" description="Helical" evidence="8">
    <location>
        <begin position="318"/>
        <end position="336"/>
    </location>
</feature>
<comment type="similarity">
    <text evidence="2">Belongs to the CitM (TC 2.A.11) transporter family.</text>
</comment>
<feature type="transmembrane region" description="Helical" evidence="8">
    <location>
        <begin position="28"/>
        <end position="45"/>
    </location>
</feature>
<feature type="transmembrane region" description="Helical" evidence="8">
    <location>
        <begin position="409"/>
        <end position="427"/>
    </location>
</feature>
<evidence type="ECO:0000256" key="1">
    <source>
        <dbReference type="ARBA" id="ARBA00004651"/>
    </source>
</evidence>
<dbReference type="CDD" id="cd01116">
    <property type="entry name" value="P_permease"/>
    <property type="match status" value="1"/>
</dbReference>
<reference evidence="10 11" key="1">
    <citation type="submission" date="2020-03" db="EMBL/GenBank/DDBJ databases">
        <title>Whole genome shotgun sequence of Phytohabitans suffuscus NBRC 105367.</title>
        <authorList>
            <person name="Komaki H."/>
            <person name="Tamura T."/>
        </authorList>
    </citation>
    <scope>NUCLEOTIDE SEQUENCE [LARGE SCALE GENOMIC DNA]</scope>
    <source>
        <strain evidence="10 11">NBRC 105367</strain>
    </source>
</reference>
<evidence type="ECO:0000256" key="7">
    <source>
        <dbReference type="ARBA" id="ARBA00023136"/>
    </source>
</evidence>
<keyword evidence="11" id="KW-1185">Reference proteome</keyword>
<gene>
    <name evidence="10" type="ORF">Psuf_090840</name>
</gene>
<dbReference type="RefSeq" id="WP_173165150.1">
    <property type="nucleotide sequence ID" value="NZ_AP022871.1"/>
</dbReference>
<accession>A0A6F8Z112</accession>
<evidence type="ECO:0000256" key="6">
    <source>
        <dbReference type="ARBA" id="ARBA00022989"/>
    </source>
</evidence>
<dbReference type="Pfam" id="PF03600">
    <property type="entry name" value="CitMHS"/>
    <property type="match status" value="1"/>
</dbReference>
<dbReference type="InterPro" id="IPR000802">
    <property type="entry name" value="Arsenical_pump_ArsB"/>
</dbReference>
<dbReference type="GO" id="GO:0005886">
    <property type="term" value="C:plasma membrane"/>
    <property type="evidence" value="ECO:0007669"/>
    <property type="project" value="UniProtKB-SubCell"/>
</dbReference>
<protein>
    <submittedName>
        <fullName evidence="10">Membrane protein</fullName>
    </submittedName>
</protein>
<comment type="subcellular location">
    <subcellularLocation>
        <location evidence="1">Cell membrane</location>
        <topology evidence="1">Multi-pass membrane protein</topology>
    </subcellularLocation>
</comment>
<dbReference type="InterPro" id="IPR051475">
    <property type="entry name" value="Diverse_Ion_Transporter"/>
</dbReference>
<organism evidence="10 11">
    <name type="scientific">Phytohabitans suffuscus</name>
    <dbReference type="NCBI Taxonomy" id="624315"/>
    <lineage>
        <taxon>Bacteria</taxon>
        <taxon>Bacillati</taxon>
        <taxon>Actinomycetota</taxon>
        <taxon>Actinomycetes</taxon>
        <taxon>Micromonosporales</taxon>
        <taxon>Micromonosporaceae</taxon>
    </lineage>
</organism>
<feature type="domain" description="Citrate transporter-like" evidence="9">
    <location>
        <begin position="17"/>
        <end position="372"/>
    </location>
</feature>
<name>A0A6F8Z112_9ACTN</name>
<feature type="transmembrane region" description="Helical" evidence="8">
    <location>
        <begin position="57"/>
        <end position="75"/>
    </location>
</feature>
<feature type="transmembrane region" description="Helical" evidence="8">
    <location>
        <begin position="177"/>
        <end position="200"/>
    </location>
</feature>
<evidence type="ECO:0000256" key="2">
    <source>
        <dbReference type="ARBA" id="ARBA00009843"/>
    </source>
</evidence>
<dbReference type="KEGG" id="psuu:Psuf_090840"/>
<sequence length="430" mass="45904">MNGVGAVVAIVIFSVAFFLIATERVHRVAVVLGAAGLMVALRLVPGDDIFYSEHAGIDWGVIFLLLGMMIVVGVIKQTGVFEFLGIWAGKKSQGKPYRLLVLLMVITAVASPFLDNVTTVMLVVPVTISVCQKLDLPTAPYLIAEVLASNIGGAATLIGDPPNIIIGARAGLSFNDFIVHMTPIVVVLFVLFVLMARVMFRKAFVHKPERVEAVMRLNGRDAIKNKGLLARCLAVLTLMMVGFALHHALHLEPSVIALLGAGLMVLVSGVKASDYLAEVEWTTLVFFMGLFVMVGGLVETGVIDRLGGWAVDAVGDNYFLAATALIFGSAVLGAFFDNIPYVATMAPVVEELVAQAPDKDTGQALWWAFALGADLGGNGTAVAASANVVVLGIAAQHGQPISFWQFTKYGIITTLVTVVVAWGYVWLRYF</sequence>
<feature type="transmembrane region" description="Helical" evidence="8">
    <location>
        <begin position="228"/>
        <end position="249"/>
    </location>
</feature>
<evidence type="ECO:0000256" key="8">
    <source>
        <dbReference type="SAM" id="Phobius"/>
    </source>
</evidence>
<proteinExistence type="inferred from homology"/>
<dbReference type="AlphaFoldDB" id="A0A6F8Z112"/>
<feature type="transmembrane region" description="Helical" evidence="8">
    <location>
        <begin position="279"/>
        <end position="298"/>
    </location>
</feature>
<feature type="transmembrane region" description="Helical" evidence="8">
    <location>
        <begin position="6"/>
        <end position="21"/>
    </location>
</feature>
<keyword evidence="5 8" id="KW-0812">Transmembrane</keyword>
<evidence type="ECO:0000259" key="9">
    <source>
        <dbReference type="Pfam" id="PF03600"/>
    </source>
</evidence>
<dbReference type="EMBL" id="AP022871">
    <property type="protein sequence ID" value="BCB91771.1"/>
    <property type="molecule type" value="Genomic_DNA"/>
</dbReference>
<evidence type="ECO:0000256" key="3">
    <source>
        <dbReference type="ARBA" id="ARBA00022448"/>
    </source>
</evidence>
<reference evidence="10 11" key="2">
    <citation type="submission" date="2020-03" db="EMBL/GenBank/DDBJ databases">
        <authorList>
            <person name="Ichikawa N."/>
            <person name="Kimura A."/>
            <person name="Kitahashi Y."/>
            <person name="Uohara A."/>
        </authorList>
    </citation>
    <scope>NUCLEOTIDE SEQUENCE [LARGE SCALE GENOMIC DNA]</scope>
    <source>
        <strain evidence="10 11">NBRC 105367</strain>
    </source>
</reference>
<evidence type="ECO:0000313" key="10">
    <source>
        <dbReference type="EMBL" id="BCB91771.1"/>
    </source>
</evidence>
<dbReference type="InterPro" id="IPR004680">
    <property type="entry name" value="Cit_transptr-like_dom"/>
</dbReference>
<evidence type="ECO:0000256" key="4">
    <source>
        <dbReference type="ARBA" id="ARBA00022475"/>
    </source>
</evidence>
<feature type="transmembrane region" description="Helical" evidence="8">
    <location>
        <begin position="255"/>
        <end position="272"/>
    </location>
</feature>
<dbReference type="PRINTS" id="PR00758">
    <property type="entry name" value="ARSENICPUMP"/>
</dbReference>
<dbReference type="PANTHER" id="PTHR43568">
    <property type="entry name" value="P PROTEIN"/>
    <property type="match status" value="1"/>
</dbReference>
<dbReference type="Proteomes" id="UP000503011">
    <property type="component" value="Chromosome"/>
</dbReference>
<keyword evidence="4" id="KW-1003">Cell membrane</keyword>